<dbReference type="InterPro" id="IPR009061">
    <property type="entry name" value="DNA-bd_dom_put_sf"/>
</dbReference>
<dbReference type="Proteomes" id="UP001595823">
    <property type="component" value="Unassembled WGS sequence"/>
</dbReference>
<evidence type="ECO:0000259" key="5">
    <source>
        <dbReference type="PROSITE" id="PS50937"/>
    </source>
</evidence>
<proteinExistence type="predicted"/>
<gene>
    <name evidence="6" type="ORF">ACFPET_03680</name>
</gene>
<dbReference type="Gene3D" id="1.10.490.50">
    <property type="entry name" value="Antibiotic binding domain of TipA-like multidrug resistance regulators"/>
    <property type="match status" value="1"/>
</dbReference>
<dbReference type="SUPFAM" id="SSF46955">
    <property type="entry name" value="Putative DNA-binding domain"/>
    <property type="match status" value="1"/>
</dbReference>
<dbReference type="RefSeq" id="WP_380618026.1">
    <property type="nucleotide sequence ID" value="NZ_JBHSDK010000003.1"/>
</dbReference>
<dbReference type="SMART" id="SM00422">
    <property type="entry name" value="HTH_MERR"/>
    <property type="match status" value="1"/>
</dbReference>
<evidence type="ECO:0000256" key="2">
    <source>
        <dbReference type="ARBA" id="ARBA00023125"/>
    </source>
</evidence>
<dbReference type="PANTHER" id="PTHR30204:SF90">
    <property type="entry name" value="HTH-TYPE TRANSCRIPTIONAL ACTIVATOR MTA"/>
    <property type="match status" value="1"/>
</dbReference>
<evidence type="ECO:0000256" key="4">
    <source>
        <dbReference type="ARBA" id="ARBA00023163"/>
    </source>
</evidence>
<evidence type="ECO:0000313" key="7">
    <source>
        <dbReference type="Proteomes" id="UP001595823"/>
    </source>
</evidence>
<dbReference type="Pfam" id="PF13411">
    <property type="entry name" value="MerR_1"/>
    <property type="match status" value="1"/>
</dbReference>
<dbReference type="InterPro" id="IPR047057">
    <property type="entry name" value="MerR_fam"/>
</dbReference>
<name>A0ABV8TUW9_9ACTN</name>
<keyword evidence="2" id="KW-0238">DNA-binding</keyword>
<evidence type="ECO:0000313" key="6">
    <source>
        <dbReference type="EMBL" id="MFC4334294.1"/>
    </source>
</evidence>
<keyword evidence="4" id="KW-0804">Transcription</keyword>
<evidence type="ECO:0000256" key="3">
    <source>
        <dbReference type="ARBA" id="ARBA00023159"/>
    </source>
</evidence>
<dbReference type="PRINTS" id="PR00040">
    <property type="entry name" value="HTHMERR"/>
</dbReference>
<keyword evidence="3" id="KW-0010">Activator</keyword>
<reference evidence="7" key="1">
    <citation type="journal article" date="2019" name="Int. J. Syst. Evol. Microbiol.">
        <title>The Global Catalogue of Microorganisms (GCM) 10K type strain sequencing project: providing services to taxonomists for standard genome sequencing and annotation.</title>
        <authorList>
            <consortium name="The Broad Institute Genomics Platform"/>
            <consortium name="The Broad Institute Genome Sequencing Center for Infectious Disease"/>
            <person name="Wu L."/>
            <person name="Ma J."/>
        </authorList>
    </citation>
    <scope>NUCLEOTIDE SEQUENCE [LARGE SCALE GENOMIC DNA]</scope>
    <source>
        <strain evidence="7">IBRC-M 10908</strain>
    </source>
</reference>
<sequence length="264" mass="29580">MAVPTPEAMPQETWPIGEVAEMAGVSTRTLRHYDAKGLLKPSHVRHGGIRCYGPGELLRLQEILLLRRLGLGLEAIAAVLAGETDRVEALKGHRRALRSERDRLGRLLDTVDSTIHQIEGNEPMKPRTWFKDLDPQTAAAYEAEARERWGDESVDRSAEAFASLSEEEKALHGEKWHGLVARAVEMMRSGEPADSEAFQEIVAEHYEWLKPMWAGRVQKSAYIGLGRMYADDERFAAQFDRAAEGLAEYFARGMAVFAGKHLED</sequence>
<dbReference type="InterPro" id="IPR000551">
    <property type="entry name" value="MerR-type_HTH_dom"/>
</dbReference>
<dbReference type="EMBL" id="JBHSDK010000003">
    <property type="protein sequence ID" value="MFC4334294.1"/>
    <property type="molecule type" value="Genomic_DNA"/>
</dbReference>
<organism evidence="6 7">
    <name type="scientific">Salininema proteolyticum</name>
    <dbReference type="NCBI Taxonomy" id="1607685"/>
    <lineage>
        <taxon>Bacteria</taxon>
        <taxon>Bacillati</taxon>
        <taxon>Actinomycetota</taxon>
        <taxon>Actinomycetes</taxon>
        <taxon>Glycomycetales</taxon>
        <taxon>Glycomycetaceae</taxon>
        <taxon>Salininema</taxon>
    </lineage>
</organism>
<accession>A0ABV8TUW9</accession>
<feature type="domain" description="HTH merR-type" evidence="5">
    <location>
        <begin position="13"/>
        <end position="82"/>
    </location>
</feature>
<comment type="caution">
    <text evidence="6">The sequence shown here is derived from an EMBL/GenBank/DDBJ whole genome shotgun (WGS) entry which is preliminary data.</text>
</comment>
<dbReference type="InterPro" id="IPR036244">
    <property type="entry name" value="TipA-like_antibiotic-bd"/>
</dbReference>
<dbReference type="SUPFAM" id="SSF89082">
    <property type="entry name" value="Antibiotic binding domain of TipA-like multidrug resistance regulators"/>
    <property type="match status" value="1"/>
</dbReference>
<keyword evidence="7" id="KW-1185">Reference proteome</keyword>
<dbReference type="InterPro" id="IPR012925">
    <property type="entry name" value="TipAS_dom"/>
</dbReference>
<dbReference type="PROSITE" id="PS00552">
    <property type="entry name" value="HTH_MERR_1"/>
    <property type="match status" value="1"/>
</dbReference>
<dbReference type="PANTHER" id="PTHR30204">
    <property type="entry name" value="REDOX-CYCLING DRUG-SENSING TRANSCRIPTIONAL ACTIVATOR SOXR"/>
    <property type="match status" value="1"/>
</dbReference>
<dbReference type="CDD" id="cd01106">
    <property type="entry name" value="HTH_TipAL-Mta"/>
    <property type="match status" value="1"/>
</dbReference>
<dbReference type="Gene3D" id="1.10.1660.10">
    <property type="match status" value="1"/>
</dbReference>
<protein>
    <submittedName>
        <fullName evidence="6">MerR family transcriptional regulator</fullName>
    </submittedName>
</protein>
<evidence type="ECO:0000256" key="1">
    <source>
        <dbReference type="ARBA" id="ARBA00023015"/>
    </source>
</evidence>
<dbReference type="PROSITE" id="PS50937">
    <property type="entry name" value="HTH_MERR_2"/>
    <property type="match status" value="1"/>
</dbReference>
<dbReference type="Pfam" id="PF07739">
    <property type="entry name" value="TipAS"/>
    <property type="match status" value="1"/>
</dbReference>
<keyword evidence="1" id="KW-0805">Transcription regulation</keyword>